<dbReference type="PANTHER" id="PTHR43124">
    <property type="entry name" value="PURINE EFFLUX PUMP PBUE"/>
    <property type="match status" value="1"/>
</dbReference>
<dbReference type="GO" id="GO:0022857">
    <property type="term" value="F:transmembrane transporter activity"/>
    <property type="evidence" value="ECO:0007669"/>
    <property type="project" value="TreeGrafter"/>
</dbReference>
<evidence type="ECO:0000256" key="1">
    <source>
        <dbReference type="ARBA" id="ARBA00004651"/>
    </source>
</evidence>
<name>A0A364VEA6_9CORY</name>
<keyword evidence="2" id="KW-1003">Cell membrane</keyword>
<evidence type="ECO:0000256" key="4">
    <source>
        <dbReference type="ARBA" id="ARBA00022989"/>
    </source>
</evidence>
<comment type="caution">
    <text evidence="7">The sequence shown here is derived from an EMBL/GenBank/DDBJ whole genome shotgun (WGS) entry which is preliminary data.</text>
</comment>
<dbReference type="GO" id="GO:0005886">
    <property type="term" value="C:plasma membrane"/>
    <property type="evidence" value="ECO:0007669"/>
    <property type="project" value="UniProtKB-SubCell"/>
</dbReference>
<proteinExistence type="predicted"/>
<evidence type="ECO:0000313" key="7">
    <source>
        <dbReference type="EMBL" id="RAV34973.1"/>
    </source>
</evidence>
<dbReference type="SUPFAM" id="SSF103473">
    <property type="entry name" value="MFS general substrate transporter"/>
    <property type="match status" value="1"/>
</dbReference>
<evidence type="ECO:0000256" key="3">
    <source>
        <dbReference type="ARBA" id="ARBA00022692"/>
    </source>
</evidence>
<dbReference type="PANTHER" id="PTHR43124:SF3">
    <property type="entry name" value="CHLORAMPHENICOL EFFLUX PUMP RV0191"/>
    <property type="match status" value="1"/>
</dbReference>
<keyword evidence="4 6" id="KW-1133">Transmembrane helix</keyword>
<dbReference type="Proteomes" id="UP000251047">
    <property type="component" value="Unassembled WGS sequence"/>
</dbReference>
<evidence type="ECO:0008006" key="9">
    <source>
        <dbReference type="Google" id="ProtNLM"/>
    </source>
</evidence>
<sequence>MGLVGFATVPGLQQRVLKRADGATTLASVANIASFNLGNTVGVAIAGLAISAGLGHRAPALTGAVLSLLGFLVLTAGLKRSKGSHPEALSPHR</sequence>
<evidence type="ECO:0000313" key="8">
    <source>
        <dbReference type="Proteomes" id="UP000251047"/>
    </source>
</evidence>
<evidence type="ECO:0000256" key="5">
    <source>
        <dbReference type="ARBA" id="ARBA00023136"/>
    </source>
</evidence>
<dbReference type="EMBL" id="PHQP01000002">
    <property type="protein sequence ID" value="RAV34973.1"/>
    <property type="molecule type" value="Genomic_DNA"/>
</dbReference>
<comment type="subcellular location">
    <subcellularLocation>
        <location evidence="1">Cell membrane</location>
        <topology evidence="1">Multi-pass membrane protein</topology>
    </subcellularLocation>
</comment>
<gene>
    <name evidence="7" type="ORF">CWC39_00505</name>
</gene>
<keyword evidence="5 6" id="KW-0472">Membrane</keyword>
<protein>
    <recommendedName>
        <fullName evidence="9">Major facilitator superfamily (MFS) profile domain-containing protein</fullName>
    </recommendedName>
</protein>
<evidence type="ECO:0000256" key="6">
    <source>
        <dbReference type="SAM" id="Phobius"/>
    </source>
</evidence>
<reference evidence="7 8" key="1">
    <citation type="journal article" date="2018" name="Syst. Appl. Microbiol.">
        <title>Corynebacterium heidelbergense sp. nov., isolated from the preen glands of Egyptian geese (Alopochen aegyptiacus).</title>
        <authorList>
            <person name="Braun M.S."/>
            <person name="Wang E."/>
            <person name="Zimmermann S."/>
            <person name="Wink M."/>
        </authorList>
    </citation>
    <scope>NUCLEOTIDE SEQUENCE [LARGE SCALE GENOMIC DNA]</scope>
    <source>
        <strain evidence="7 8">DSM 104638</strain>
    </source>
</reference>
<dbReference type="InterPro" id="IPR036259">
    <property type="entry name" value="MFS_trans_sf"/>
</dbReference>
<organism evidence="7 8">
    <name type="scientific">Corynebacterium heidelbergense</name>
    <dbReference type="NCBI Taxonomy" id="2055947"/>
    <lineage>
        <taxon>Bacteria</taxon>
        <taxon>Bacillati</taxon>
        <taxon>Actinomycetota</taxon>
        <taxon>Actinomycetes</taxon>
        <taxon>Mycobacteriales</taxon>
        <taxon>Corynebacteriaceae</taxon>
        <taxon>Corynebacterium</taxon>
    </lineage>
</organism>
<accession>A0A364VEA6</accession>
<dbReference type="AlphaFoldDB" id="A0A364VEA6"/>
<evidence type="ECO:0000256" key="2">
    <source>
        <dbReference type="ARBA" id="ARBA00022475"/>
    </source>
</evidence>
<keyword evidence="3 6" id="KW-0812">Transmembrane</keyword>
<feature type="transmembrane region" description="Helical" evidence="6">
    <location>
        <begin position="58"/>
        <end position="78"/>
    </location>
</feature>
<dbReference type="InterPro" id="IPR050189">
    <property type="entry name" value="MFS_Efflux_Transporters"/>
</dbReference>